<dbReference type="RefSeq" id="XP_002186490.1">
    <property type="nucleotide sequence ID" value="XM_002186454.1"/>
</dbReference>
<dbReference type="Pfam" id="PF05096">
    <property type="entry name" value="Glu_cyclase_2"/>
    <property type="match status" value="1"/>
</dbReference>
<keyword evidence="2" id="KW-0472">Membrane</keyword>
<feature type="region of interest" description="Disordered" evidence="1">
    <location>
        <begin position="52"/>
        <end position="78"/>
    </location>
</feature>
<dbReference type="STRING" id="556484.B5Y5L7"/>
<keyword evidence="2" id="KW-1133">Transmembrane helix</keyword>
<reference evidence="3 4" key="1">
    <citation type="journal article" date="2008" name="Nature">
        <title>The Phaeodactylum genome reveals the evolutionary history of diatom genomes.</title>
        <authorList>
            <person name="Bowler C."/>
            <person name="Allen A.E."/>
            <person name="Badger J.H."/>
            <person name="Grimwood J."/>
            <person name="Jabbari K."/>
            <person name="Kuo A."/>
            <person name="Maheswari U."/>
            <person name="Martens C."/>
            <person name="Maumus F."/>
            <person name="Otillar R.P."/>
            <person name="Rayko E."/>
            <person name="Salamov A."/>
            <person name="Vandepoele K."/>
            <person name="Beszteri B."/>
            <person name="Gruber A."/>
            <person name="Heijde M."/>
            <person name="Katinka M."/>
            <person name="Mock T."/>
            <person name="Valentin K."/>
            <person name="Verret F."/>
            <person name="Berges J.A."/>
            <person name="Brownlee C."/>
            <person name="Cadoret J.P."/>
            <person name="Chiovitti A."/>
            <person name="Choi C.J."/>
            <person name="Coesel S."/>
            <person name="De Martino A."/>
            <person name="Detter J.C."/>
            <person name="Durkin C."/>
            <person name="Falciatore A."/>
            <person name="Fournet J."/>
            <person name="Haruta M."/>
            <person name="Huysman M.J."/>
            <person name="Jenkins B.D."/>
            <person name="Jiroutova K."/>
            <person name="Jorgensen R.E."/>
            <person name="Joubert Y."/>
            <person name="Kaplan A."/>
            <person name="Kroger N."/>
            <person name="Kroth P.G."/>
            <person name="La Roche J."/>
            <person name="Lindquist E."/>
            <person name="Lommer M."/>
            <person name="Martin-Jezequel V."/>
            <person name="Lopez P.J."/>
            <person name="Lucas S."/>
            <person name="Mangogna M."/>
            <person name="McGinnis K."/>
            <person name="Medlin L.K."/>
            <person name="Montsant A."/>
            <person name="Oudot-Le Secq M.P."/>
            <person name="Napoli C."/>
            <person name="Obornik M."/>
            <person name="Parker M.S."/>
            <person name="Petit J.L."/>
            <person name="Porcel B.M."/>
            <person name="Poulsen N."/>
            <person name="Robison M."/>
            <person name="Rychlewski L."/>
            <person name="Rynearson T.A."/>
            <person name="Schmutz J."/>
            <person name="Shapiro H."/>
            <person name="Siaut M."/>
            <person name="Stanley M."/>
            <person name="Sussman M.R."/>
            <person name="Taylor A.R."/>
            <person name="Vardi A."/>
            <person name="von Dassow P."/>
            <person name="Vyverman W."/>
            <person name="Willis A."/>
            <person name="Wyrwicz L.S."/>
            <person name="Rokhsar D.S."/>
            <person name="Weissenbach J."/>
            <person name="Armbrust E.V."/>
            <person name="Green B.R."/>
            <person name="Van de Peer Y."/>
            <person name="Grigoriev I.V."/>
        </authorList>
    </citation>
    <scope>NUCLEOTIDE SEQUENCE [LARGE SCALE GENOMIC DNA]</scope>
    <source>
        <strain evidence="3 4">CCAP 1055/1</strain>
    </source>
</reference>
<feature type="transmembrane region" description="Helical" evidence="2">
    <location>
        <begin position="215"/>
        <end position="237"/>
    </location>
</feature>
<keyword evidence="2" id="KW-0812">Transmembrane</keyword>
<organism evidence="3 4">
    <name type="scientific">Phaeodactylum tricornutum (strain CCAP 1055/1)</name>
    <dbReference type="NCBI Taxonomy" id="556484"/>
    <lineage>
        <taxon>Eukaryota</taxon>
        <taxon>Sar</taxon>
        <taxon>Stramenopiles</taxon>
        <taxon>Ochrophyta</taxon>
        <taxon>Bacillariophyta</taxon>
        <taxon>Bacillariophyceae</taxon>
        <taxon>Bacillariophycidae</taxon>
        <taxon>Naviculales</taxon>
        <taxon>Phaeodactylaceae</taxon>
        <taxon>Phaeodactylum</taxon>
    </lineage>
</organism>
<dbReference type="GeneID" id="7204101"/>
<proteinExistence type="predicted"/>
<dbReference type="InParanoid" id="B5Y5L7"/>
<dbReference type="Proteomes" id="UP000000759">
    <property type="component" value="Chromosome 3"/>
</dbReference>
<dbReference type="PaxDb" id="2850-Phatr44182"/>
<sequence>MRMNKFPTHLELLTSVSVEISAFRGNTYLYILFPYFLSNRMFPARVRTRPKPGCFPRKRGQLEGGVPESGGRSLSFDRNGMCRRADEQTNRATTRQAQPSRDRPELWYTQTVNQHRKRVSPKDCFETVPETKSTPTCILGILGGPWHDSVRLGAYATRDPAHPPPPQKTGKISMPARRRPSKKASSCLDNYNDDQQRRMAARPDGSHRRWNKRNIAYGAALIATLLIVAVVLLAVLLPDTNHDSNTGSTTTTTTTTTNDASTAAPRWLPNIFGADAAIQCPILSGDGGTFVLRALHNDPHCQPLAATVARNKHSTGNYRVHNQQTRTMYSLLVFLSFLFAYTCIQTKPPPRRNITTMGTFELLETVPHDANAFTQGLQSVPDDRTTTASTTSTTSKMYESTGLYGASDVRIVDVATGGVLLKTELQSQFFGEGLTYYVDSLAQEGRLVQLTWKEQTGFVYDPTTLVQLSNFTYKTSNTEGWGITYRADQNIFYVTDGSTFVHTWNVEFQEIAKVPVTMQNTATSNPSTLNLINELEWDVNSRTLLANVWMQDVLIRIQPETGFVTTVYDLTTLFLNRPNSADVLNGIALTDVPDELWVTGKLWPNMYRIRLIG</sequence>
<reference evidence="4" key="2">
    <citation type="submission" date="2008-08" db="EMBL/GenBank/DDBJ databases">
        <authorList>
            <consortium name="Diatom Consortium"/>
            <person name="Grigoriev I."/>
            <person name="Grimwood J."/>
            <person name="Kuo A."/>
            <person name="Otillar R.P."/>
            <person name="Salamov A."/>
            <person name="Detter J.C."/>
            <person name="Lindquist E."/>
            <person name="Shapiro H."/>
            <person name="Lucas S."/>
            <person name="Glavina del Rio T."/>
            <person name="Pitluck S."/>
            <person name="Rokhsar D."/>
            <person name="Bowler C."/>
        </authorList>
    </citation>
    <scope>GENOME REANNOTATION</scope>
    <source>
        <strain evidence="4">CCAP 1055/1</strain>
    </source>
</reference>
<dbReference type="InterPro" id="IPR007788">
    <property type="entry name" value="QCT"/>
</dbReference>
<evidence type="ECO:0000313" key="3">
    <source>
        <dbReference type="EMBL" id="ACI65960.1"/>
    </source>
</evidence>
<dbReference type="SUPFAM" id="SSF63825">
    <property type="entry name" value="YWTD domain"/>
    <property type="match status" value="1"/>
</dbReference>
<evidence type="ECO:0000256" key="1">
    <source>
        <dbReference type="SAM" id="MobiDB-lite"/>
    </source>
</evidence>
<dbReference type="KEGG" id="pti:PHATR_44182"/>
<dbReference type="PANTHER" id="PTHR31270:SF1">
    <property type="entry name" value="GLUTAMINYL-PEPTIDE CYCLOTRANSFERASE"/>
    <property type="match status" value="1"/>
</dbReference>
<evidence type="ECO:0008006" key="5">
    <source>
        <dbReference type="Google" id="ProtNLM"/>
    </source>
</evidence>
<name>B5Y5L7_PHATC</name>
<accession>B5Y5L7</accession>
<dbReference type="OrthoDB" id="409395at2759"/>
<feature type="transmembrane region" description="Helical" evidence="2">
    <location>
        <begin position="20"/>
        <end position="37"/>
    </location>
</feature>
<dbReference type="PANTHER" id="PTHR31270">
    <property type="entry name" value="GLUTAMINYL-PEPTIDE CYCLOTRANSFERASE"/>
    <property type="match status" value="1"/>
</dbReference>
<protein>
    <recommendedName>
        <fullName evidence="5">Glutamine cyclotransferase</fullName>
    </recommendedName>
</protein>
<feature type="region of interest" description="Disordered" evidence="1">
    <location>
        <begin position="156"/>
        <end position="206"/>
    </location>
</feature>
<gene>
    <name evidence="3" type="ORF">PHATR_44182</name>
</gene>
<dbReference type="AlphaFoldDB" id="B5Y5L7"/>
<evidence type="ECO:0000256" key="2">
    <source>
        <dbReference type="SAM" id="Phobius"/>
    </source>
</evidence>
<feature type="transmembrane region" description="Helical" evidence="2">
    <location>
        <begin position="327"/>
        <end position="344"/>
    </location>
</feature>
<evidence type="ECO:0000313" key="4">
    <source>
        <dbReference type="Proteomes" id="UP000000759"/>
    </source>
</evidence>
<dbReference type="eggNOG" id="ENOG502QUQC">
    <property type="taxonomic scope" value="Eukaryota"/>
</dbReference>
<keyword evidence="4" id="KW-1185">Reference proteome</keyword>
<dbReference type="GO" id="GO:0016603">
    <property type="term" value="F:glutaminyl-peptide cyclotransferase activity"/>
    <property type="evidence" value="ECO:0007669"/>
    <property type="project" value="InterPro"/>
</dbReference>
<dbReference type="EMBL" id="CP001142">
    <property type="protein sequence ID" value="ACI65960.1"/>
    <property type="molecule type" value="Genomic_DNA"/>
</dbReference>